<organism evidence="2 3">
    <name type="scientific">Lentzea pudingi</name>
    <dbReference type="NCBI Taxonomy" id="1789439"/>
    <lineage>
        <taxon>Bacteria</taxon>
        <taxon>Bacillati</taxon>
        <taxon>Actinomycetota</taxon>
        <taxon>Actinomycetes</taxon>
        <taxon>Pseudonocardiales</taxon>
        <taxon>Pseudonocardiaceae</taxon>
        <taxon>Lentzea</taxon>
    </lineage>
</organism>
<comment type="caution">
    <text evidence="2">The sequence shown here is derived from an EMBL/GenBank/DDBJ whole genome shotgun (WGS) entry which is preliminary data.</text>
</comment>
<proteinExistence type="predicted"/>
<protein>
    <recommendedName>
        <fullName evidence="4">DUF3987 domain-containing protein</fullName>
    </recommendedName>
</protein>
<dbReference type="EMBL" id="BMNC01000006">
    <property type="protein sequence ID" value="GGN04177.1"/>
    <property type="molecule type" value="Genomic_DNA"/>
</dbReference>
<evidence type="ECO:0000313" key="3">
    <source>
        <dbReference type="Proteomes" id="UP000597656"/>
    </source>
</evidence>
<dbReference type="Proteomes" id="UP000597656">
    <property type="component" value="Unassembled WGS sequence"/>
</dbReference>
<evidence type="ECO:0008006" key="4">
    <source>
        <dbReference type="Google" id="ProtNLM"/>
    </source>
</evidence>
<evidence type="ECO:0000256" key="1">
    <source>
        <dbReference type="SAM" id="MobiDB-lite"/>
    </source>
</evidence>
<dbReference type="Pfam" id="PF13148">
    <property type="entry name" value="DUF3987"/>
    <property type="match status" value="1"/>
</dbReference>
<name>A0ABQ2I944_9PSEU</name>
<feature type="region of interest" description="Disordered" evidence="1">
    <location>
        <begin position="1"/>
        <end position="30"/>
    </location>
</feature>
<sequence>MAPDPALDGTPAPEPPAGRWLRPVRDTGTDAAPDLDELEQLAAHARERVAQVRLWLPQIEEAVFDCYLGNLAAQLDPHTEADQIGVLATLLGAAGAHLGPGPHLQLGYERHPLLIWPMLIGQTGVGKKGTAYNAAKALLSFTDNDFVAQNIHSGLSSGEGLASVFAADTEPGKAGRKPRLLPDGDCRLLAYEPEWGTVMARMRREGNTLSATLRAAWEGGNLSTLNVDARVARQSHISISAHITPKEFREKVSAADMAGGTYNRFLPIAVAQSKLLDTPTPADPTLMLQLGASLFDRLRHAGNVGPVGFTDAGALAWRRLYIEFASRDGDTETPVEEFVSRAAPHCLRIAAIYALLDRADRIGPAHLAAASALVRYSIASAQAVLCPDEAIAALAAFIAEAGPNGRTKRDITTKFSKNRAATERYRRALDALTEAGRVKVIKRPRADGRPGRGTEVYLIEPATPGTLGT</sequence>
<dbReference type="RefSeq" id="WP_189157129.1">
    <property type="nucleotide sequence ID" value="NZ_BMNC01000006.1"/>
</dbReference>
<dbReference type="InterPro" id="IPR025048">
    <property type="entry name" value="DUF3987"/>
</dbReference>
<accession>A0ABQ2I944</accession>
<evidence type="ECO:0000313" key="2">
    <source>
        <dbReference type="EMBL" id="GGN04177.1"/>
    </source>
</evidence>
<keyword evidence="3" id="KW-1185">Reference proteome</keyword>
<gene>
    <name evidence="2" type="ORF">GCM10011609_49260</name>
</gene>
<reference evidence="3" key="1">
    <citation type="journal article" date="2019" name="Int. J. Syst. Evol. Microbiol.">
        <title>The Global Catalogue of Microorganisms (GCM) 10K type strain sequencing project: providing services to taxonomists for standard genome sequencing and annotation.</title>
        <authorList>
            <consortium name="The Broad Institute Genomics Platform"/>
            <consortium name="The Broad Institute Genome Sequencing Center for Infectious Disease"/>
            <person name="Wu L."/>
            <person name="Ma J."/>
        </authorList>
    </citation>
    <scope>NUCLEOTIDE SEQUENCE [LARGE SCALE GENOMIC DNA]</scope>
    <source>
        <strain evidence="3">CGMCC 4.7319</strain>
    </source>
</reference>